<dbReference type="InterPro" id="IPR052742">
    <property type="entry name" value="Mito_N-acetyltransferase"/>
</dbReference>
<evidence type="ECO:0000259" key="1">
    <source>
        <dbReference type="PROSITE" id="PS51186"/>
    </source>
</evidence>
<organism evidence="2 3">
    <name type="scientific">Actinokineospora fastidiosa</name>
    <dbReference type="NCBI Taxonomy" id="1816"/>
    <lineage>
        <taxon>Bacteria</taxon>
        <taxon>Bacillati</taxon>
        <taxon>Actinomycetota</taxon>
        <taxon>Actinomycetes</taxon>
        <taxon>Pseudonocardiales</taxon>
        <taxon>Pseudonocardiaceae</taxon>
        <taxon>Actinokineospora</taxon>
    </lineage>
</organism>
<dbReference type="PANTHER" id="PTHR43138">
    <property type="entry name" value="ACETYLTRANSFERASE, GNAT FAMILY"/>
    <property type="match status" value="1"/>
</dbReference>
<keyword evidence="3" id="KW-1185">Reference proteome</keyword>
<dbReference type="SUPFAM" id="SSF55729">
    <property type="entry name" value="Acyl-CoA N-acyltransferases (Nat)"/>
    <property type="match status" value="1"/>
</dbReference>
<protein>
    <submittedName>
        <fullName evidence="2">N-acetyltransferase</fullName>
    </submittedName>
</protein>
<dbReference type="InterPro" id="IPR016181">
    <property type="entry name" value="Acyl_CoA_acyltransferase"/>
</dbReference>
<dbReference type="InterPro" id="IPR000182">
    <property type="entry name" value="GNAT_dom"/>
</dbReference>
<accession>A0A918LIJ5</accession>
<proteinExistence type="predicted"/>
<evidence type="ECO:0000313" key="3">
    <source>
        <dbReference type="Proteomes" id="UP000660680"/>
    </source>
</evidence>
<dbReference type="Proteomes" id="UP000660680">
    <property type="component" value="Unassembled WGS sequence"/>
</dbReference>
<dbReference type="RefSeq" id="WP_189213923.1">
    <property type="nucleotide sequence ID" value="NZ_BMRB01000008.1"/>
</dbReference>
<dbReference type="CDD" id="cd04301">
    <property type="entry name" value="NAT_SF"/>
    <property type="match status" value="1"/>
</dbReference>
<dbReference type="PANTHER" id="PTHR43138:SF1">
    <property type="entry name" value="N-ACETYLTRANSFERASE ACA1"/>
    <property type="match status" value="1"/>
</dbReference>
<name>A0A918LIJ5_9PSEU</name>
<dbReference type="Gene3D" id="3.40.630.30">
    <property type="match status" value="1"/>
</dbReference>
<dbReference type="PROSITE" id="PS51186">
    <property type="entry name" value="GNAT"/>
    <property type="match status" value="1"/>
</dbReference>
<evidence type="ECO:0000313" key="2">
    <source>
        <dbReference type="EMBL" id="GGS56608.1"/>
    </source>
</evidence>
<dbReference type="GO" id="GO:0016747">
    <property type="term" value="F:acyltransferase activity, transferring groups other than amino-acyl groups"/>
    <property type="evidence" value="ECO:0007669"/>
    <property type="project" value="InterPro"/>
</dbReference>
<feature type="domain" description="N-acetyltransferase" evidence="1">
    <location>
        <begin position="1"/>
        <end position="162"/>
    </location>
</feature>
<reference evidence="2" key="1">
    <citation type="journal article" date="2014" name="Int. J. Syst. Evol. Microbiol.">
        <title>Complete genome sequence of Corynebacterium casei LMG S-19264T (=DSM 44701T), isolated from a smear-ripened cheese.</title>
        <authorList>
            <consortium name="US DOE Joint Genome Institute (JGI-PGF)"/>
            <person name="Walter F."/>
            <person name="Albersmeier A."/>
            <person name="Kalinowski J."/>
            <person name="Ruckert C."/>
        </authorList>
    </citation>
    <scope>NUCLEOTIDE SEQUENCE</scope>
    <source>
        <strain evidence="2">JCM 3276</strain>
    </source>
</reference>
<reference evidence="2" key="2">
    <citation type="submission" date="2020-09" db="EMBL/GenBank/DDBJ databases">
        <authorList>
            <person name="Sun Q."/>
            <person name="Ohkuma M."/>
        </authorList>
    </citation>
    <scope>NUCLEOTIDE SEQUENCE</scope>
    <source>
        <strain evidence="2">JCM 3276</strain>
    </source>
</reference>
<sequence>MRVREFTDTDWPRVWPIVREVIRAEDTFPYDPAWTSDQARDVWVVRAPGVTAVAEEDGRILGTAHMQSNRPGRGAHVATASFMVAGHARGRGVGRALCEHALDWARSLGYAGMQFNAVVETNTAAVNLYLDLGFTIIGTVPGAFDHPRHGRVGLHVMYIELG</sequence>
<dbReference type="AlphaFoldDB" id="A0A918LIJ5"/>
<dbReference type="EMBL" id="BMRB01000008">
    <property type="protein sequence ID" value="GGS56608.1"/>
    <property type="molecule type" value="Genomic_DNA"/>
</dbReference>
<gene>
    <name evidence="2" type="ORF">GCM10010171_59510</name>
</gene>
<dbReference type="Pfam" id="PF00583">
    <property type="entry name" value="Acetyltransf_1"/>
    <property type="match status" value="1"/>
</dbReference>
<comment type="caution">
    <text evidence="2">The sequence shown here is derived from an EMBL/GenBank/DDBJ whole genome shotgun (WGS) entry which is preliminary data.</text>
</comment>